<keyword evidence="3" id="KW-1185">Reference proteome</keyword>
<dbReference type="RefSeq" id="WP_345410142.1">
    <property type="nucleotide sequence ID" value="NZ_BAAAXS010000002.1"/>
</dbReference>
<gene>
    <name evidence="2" type="ORF">ACFFR3_46035</name>
</gene>
<proteinExistence type="predicted"/>
<protein>
    <recommendedName>
        <fullName evidence="1">DeoxyPurine in DNA protein A domain-containing protein</fullName>
    </recommendedName>
</protein>
<comment type="caution">
    <text evidence="2">The sequence shown here is derived from an EMBL/GenBank/DDBJ whole genome shotgun (WGS) entry which is preliminary data.</text>
</comment>
<evidence type="ECO:0000259" key="1">
    <source>
        <dbReference type="Pfam" id="PF23859"/>
    </source>
</evidence>
<name>A0ABV5P309_9ACTN</name>
<accession>A0ABV5P309</accession>
<dbReference type="InterPro" id="IPR055645">
    <property type="entry name" value="DpdA"/>
</dbReference>
<evidence type="ECO:0000313" key="2">
    <source>
        <dbReference type="EMBL" id="MFB9476897.1"/>
    </source>
</evidence>
<dbReference type="Pfam" id="PF23859">
    <property type="entry name" value="DpdA"/>
    <property type="match status" value="1"/>
</dbReference>
<dbReference type="Proteomes" id="UP001589568">
    <property type="component" value="Unassembled WGS sequence"/>
</dbReference>
<dbReference type="EMBL" id="JBHMCF010000057">
    <property type="protein sequence ID" value="MFB9476897.1"/>
    <property type="molecule type" value="Genomic_DNA"/>
</dbReference>
<evidence type="ECO:0000313" key="3">
    <source>
        <dbReference type="Proteomes" id="UP001589568"/>
    </source>
</evidence>
<sequence length="301" mass="33671">MSGQLVLDGMPGLDLPEHQWTAPPDPAPGRAPVLHISCPEPAWLARPDMPPLLVTRARMERLARPPRAVRGWILDSDGFRHLGKHGRWTITAAEYAAQADEWMRRIGLLKAAAVQDWCCEQHICDRTRPYVSGLAGADLDRRGVIDQHQRLTIASYLELRKLAPRVPWMPVIQGWTAGQYRRHADMWEDAGVDLAAAPLVGLGSVCSRSGSQPSLIPISQLVRDLAERGVRLHAFGLKTTALPWMREHLVSVDSAACFKQARCQNMRAFPDCPHPGDCRNCPRWAAHWHRDLSDRDLVRAA</sequence>
<organism evidence="2 3">
    <name type="scientific">Nonomuraea salmonea</name>
    <dbReference type="NCBI Taxonomy" id="46181"/>
    <lineage>
        <taxon>Bacteria</taxon>
        <taxon>Bacillati</taxon>
        <taxon>Actinomycetota</taxon>
        <taxon>Actinomycetes</taxon>
        <taxon>Streptosporangiales</taxon>
        <taxon>Streptosporangiaceae</taxon>
        <taxon>Nonomuraea</taxon>
    </lineage>
</organism>
<feature type="domain" description="DeoxyPurine in DNA protein A" evidence="1">
    <location>
        <begin position="35"/>
        <end position="292"/>
    </location>
</feature>
<reference evidence="2 3" key="1">
    <citation type="submission" date="2024-09" db="EMBL/GenBank/DDBJ databases">
        <authorList>
            <person name="Sun Q."/>
            <person name="Mori K."/>
        </authorList>
    </citation>
    <scope>NUCLEOTIDE SEQUENCE [LARGE SCALE GENOMIC DNA]</scope>
    <source>
        <strain evidence="2 3">JCM 3324</strain>
    </source>
</reference>